<comment type="caution">
    <text evidence="2">The sequence shown here is derived from an EMBL/GenBank/DDBJ whole genome shotgun (WGS) entry which is preliminary data.</text>
</comment>
<keyword evidence="1" id="KW-0812">Transmembrane</keyword>
<organism evidence="2 3">
    <name type="scientific">Variovorax rhizosphaerae</name>
    <dbReference type="NCBI Taxonomy" id="1836200"/>
    <lineage>
        <taxon>Bacteria</taxon>
        <taxon>Pseudomonadati</taxon>
        <taxon>Pseudomonadota</taxon>
        <taxon>Betaproteobacteria</taxon>
        <taxon>Burkholderiales</taxon>
        <taxon>Comamonadaceae</taxon>
        <taxon>Variovorax</taxon>
    </lineage>
</organism>
<proteinExistence type="predicted"/>
<keyword evidence="1" id="KW-0472">Membrane</keyword>
<feature type="transmembrane region" description="Helical" evidence="1">
    <location>
        <begin position="31"/>
        <end position="52"/>
    </location>
</feature>
<reference evidence="2 3" key="1">
    <citation type="submission" date="2024-03" db="EMBL/GenBank/DDBJ databases">
        <title>Novel species of the genus Variovorax.</title>
        <authorList>
            <person name="Liu Q."/>
            <person name="Xin Y.-H."/>
        </authorList>
    </citation>
    <scope>NUCLEOTIDE SEQUENCE [LARGE SCALE GENOMIC DNA]</scope>
    <source>
        <strain evidence="2 3">KACC 18900</strain>
    </source>
</reference>
<feature type="transmembrane region" description="Helical" evidence="1">
    <location>
        <begin position="178"/>
        <end position="194"/>
    </location>
</feature>
<keyword evidence="3" id="KW-1185">Reference proteome</keyword>
<feature type="transmembrane region" description="Helical" evidence="1">
    <location>
        <begin position="153"/>
        <end position="172"/>
    </location>
</feature>
<evidence type="ECO:0000256" key="1">
    <source>
        <dbReference type="SAM" id="Phobius"/>
    </source>
</evidence>
<protein>
    <submittedName>
        <fullName evidence="2">Uncharacterized protein</fullName>
    </submittedName>
</protein>
<evidence type="ECO:0000313" key="3">
    <source>
        <dbReference type="Proteomes" id="UP001385892"/>
    </source>
</evidence>
<accession>A0ABU8WCF0</accession>
<dbReference type="Proteomes" id="UP001385892">
    <property type="component" value="Unassembled WGS sequence"/>
</dbReference>
<sequence length="238" mass="25957">MERGEGDRSASLYAAAIDATRDTLRQRASRYRWLVVSIAILFVTSLIGAVGWRDWRPLFLLLYQPSAVLLFCAIDTMAVQRWRADVLAGWFDGRLGLNVLVSFLRQVPGLPPRTLEGMLASLPAQHACEVPIPVRLSLKFAQADIARGASARLVGSALGWAIAATVLGAASIWRTPLLLPPIVVALAIAIAMAVRHRRRLRDASATVERACRDAGLDTTTASALWGHPDWRGVDNSRT</sequence>
<gene>
    <name evidence="2" type="ORF">WKW82_00150</name>
</gene>
<dbReference type="EMBL" id="JBBKZT010000001">
    <property type="protein sequence ID" value="MEJ8845039.1"/>
    <property type="molecule type" value="Genomic_DNA"/>
</dbReference>
<feature type="transmembrane region" description="Helical" evidence="1">
    <location>
        <begin position="58"/>
        <end position="79"/>
    </location>
</feature>
<evidence type="ECO:0000313" key="2">
    <source>
        <dbReference type="EMBL" id="MEJ8845039.1"/>
    </source>
</evidence>
<keyword evidence="1" id="KW-1133">Transmembrane helix</keyword>
<dbReference type="RefSeq" id="WP_340340228.1">
    <property type="nucleotide sequence ID" value="NZ_JBBKZT010000001.1"/>
</dbReference>
<name>A0ABU8WCF0_9BURK</name>